<dbReference type="InterPro" id="IPR004720">
    <property type="entry name" value="PTS_IIB_sorbose-sp"/>
</dbReference>
<evidence type="ECO:0000256" key="9">
    <source>
        <dbReference type="ARBA" id="ARBA00022692"/>
    </source>
</evidence>
<evidence type="ECO:0000259" key="14">
    <source>
        <dbReference type="PROSITE" id="PS51101"/>
    </source>
</evidence>
<dbReference type="GO" id="GO:0005737">
    <property type="term" value="C:cytoplasm"/>
    <property type="evidence" value="ECO:0007669"/>
    <property type="project" value="UniProtKB-SubCell"/>
</dbReference>
<evidence type="ECO:0000256" key="12">
    <source>
        <dbReference type="ARBA" id="ARBA00023136"/>
    </source>
</evidence>
<keyword evidence="4" id="KW-1003">Cell membrane</keyword>
<keyword evidence="11 13" id="KW-1133">Transmembrane helix</keyword>
<keyword evidence="9 13" id="KW-0812">Transmembrane</keyword>
<evidence type="ECO:0000256" key="13">
    <source>
        <dbReference type="SAM" id="Phobius"/>
    </source>
</evidence>
<evidence type="ECO:0000256" key="6">
    <source>
        <dbReference type="ARBA" id="ARBA00022597"/>
    </source>
</evidence>
<dbReference type="WBParaSite" id="PSU_v2.g11899.t1">
    <property type="protein sequence ID" value="PSU_v2.g11899.t1"/>
    <property type="gene ID" value="PSU_v2.g11899"/>
</dbReference>
<dbReference type="NCBIfam" id="NF008315">
    <property type="entry name" value="PRK11103.1"/>
    <property type="match status" value="1"/>
</dbReference>
<name>A0A914XXG1_9BILA</name>
<dbReference type="InterPro" id="IPR036667">
    <property type="entry name" value="PTS_IIB_sorbose-sp_sf"/>
</dbReference>
<dbReference type="Gene3D" id="3.40.35.10">
    <property type="entry name" value="Phosphotransferase system, sorbose subfamily IIB component"/>
    <property type="match status" value="1"/>
</dbReference>
<dbReference type="NCBIfam" id="NF011647">
    <property type="entry name" value="PRK15065.1"/>
    <property type="match status" value="1"/>
</dbReference>
<evidence type="ECO:0000256" key="4">
    <source>
        <dbReference type="ARBA" id="ARBA00022475"/>
    </source>
</evidence>
<evidence type="ECO:0000256" key="8">
    <source>
        <dbReference type="ARBA" id="ARBA00022683"/>
    </source>
</evidence>
<comment type="subcellular location">
    <subcellularLocation>
        <location evidence="2">Cell membrane</location>
        <topology evidence="2">Multi-pass membrane protein</topology>
    </subcellularLocation>
    <subcellularLocation>
        <location evidence="1">Cytoplasm</location>
    </subcellularLocation>
</comment>
<evidence type="ECO:0000313" key="16">
    <source>
        <dbReference type="WBParaSite" id="PSU_v2.g11899.t1"/>
    </source>
</evidence>
<keyword evidence="3" id="KW-0813">Transport</keyword>
<feature type="transmembrane region" description="Helical" evidence="13">
    <location>
        <begin position="137"/>
        <end position="165"/>
    </location>
</feature>
<accession>A0A914XXG1</accession>
<evidence type="ECO:0000256" key="3">
    <source>
        <dbReference type="ARBA" id="ARBA00022448"/>
    </source>
</evidence>
<keyword evidence="15" id="KW-1185">Reference proteome</keyword>
<dbReference type="AlphaFoldDB" id="A0A914XXG1"/>
<dbReference type="GO" id="GO:0009401">
    <property type="term" value="P:phosphoenolpyruvate-dependent sugar phosphotransferase system"/>
    <property type="evidence" value="ECO:0007669"/>
    <property type="project" value="UniProtKB-KW"/>
</dbReference>
<evidence type="ECO:0000256" key="7">
    <source>
        <dbReference type="ARBA" id="ARBA00022679"/>
    </source>
</evidence>
<dbReference type="InterPro" id="IPR004704">
    <property type="entry name" value="PTS_IID_man"/>
</dbReference>
<keyword evidence="5" id="KW-0963">Cytoplasm</keyword>
<dbReference type="InterPro" id="IPR004700">
    <property type="entry name" value="PTS_IIC_man"/>
</dbReference>
<dbReference type="GO" id="GO:0008982">
    <property type="term" value="F:protein-N(PI)-phosphohistidine-sugar phosphotransferase activity"/>
    <property type="evidence" value="ECO:0007669"/>
    <property type="project" value="InterPro"/>
</dbReference>
<evidence type="ECO:0000256" key="11">
    <source>
        <dbReference type="ARBA" id="ARBA00022989"/>
    </source>
</evidence>
<dbReference type="Pfam" id="PF03609">
    <property type="entry name" value="EII-Sor"/>
    <property type="match status" value="1"/>
</dbReference>
<keyword evidence="7" id="KW-0808">Transferase</keyword>
<evidence type="ECO:0000256" key="10">
    <source>
        <dbReference type="ARBA" id="ARBA00022777"/>
    </source>
</evidence>
<sequence>MLDERVMLLFTNPTDVERLVEGGVKITSVNVGGMAFRQGKTQVNNAVSVDEKDIEAFKKLNARGIELEVRKSYVNRRSTMEITTLQIVLVFIVACIAGMGSILDEFQFHRPLIACTLVGIVLGDMKTGIIIGGTLEMIALGWMNIGAAVAPDAALASIISTILVIAGHQSIGAGIALAIPLAAAGQVLTIIVRTITVAFQHAADKAADNGNLTAISWIHVSSLFLQAMRVAIPAVIVALSVGTSEVQNMLNAIPEVVTNGLNIAGGMIVVVGYAMVINMMRAGYLMPFFYLGFVTAAFTNFNLVALGVIGTVMAVLYIQLSPKYNRVSEMVDTTQTTTEKKLTQSDIRGVFLRSNLFQGSWNFERMQALGFCFSMVPAIRRLYPENNEARKQAIRRHLEFFNTQPFVAAPILGVTLALEEQRANGAEIDDGAINGIKVGLMGPLAGVGDPIFWGTVRPVFAALGAGIAMSGSLLGPLLFFILFNLVRLATRYYGVAYGYSKGIDIVKDMGGGFLQKLTEGASILDYSGPVNARPGTTAADLCLYVATAQKVNPLWIIVGFFVIGIAGYACGLLGL</sequence>
<dbReference type="Pfam" id="PF03613">
    <property type="entry name" value="EIID-AGA"/>
    <property type="match status" value="1"/>
</dbReference>
<reference evidence="16" key="1">
    <citation type="submission" date="2022-11" db="UniProtKB">
        <authorList>
            <consortium name="WormBaseParasite"/>
        </authorList>
    </citation>
    <scope>IDENTIFICATION</scope>
</reference>
<dbReference type="GO" id="GO:0016301">
    <property type="term" value="F:kinase activity"/>
    <property type="evidence" value="ECO:0007669"/>
    <property type="project" value="UniProtKB-KW"/>
</dbReference>
<keyword evidence="12 13" id="KW-0472">Membrane</keyword>
<feature type="transmembrane region" description="Helical" evidence="13">
    <location>
        <begin position="171"/>
        <end position="192"/>
    </location>
</feature>
<dbReference type="GO" id="GO:0005886">
    <property type="term" value="C:plasma membrane"/>
    <property type="evidence" value="ECO:0007669"/>
    <property type="project" value="UniProtKB-SubCell"/>
</dbReference>
<dbReference type="Pfam" id="PF03830">
    <property type="entry name" value="PTSIIB_sorb"/>
    <property type="match status" value="1"/>
</dbReference>
<dbReference type="PANTHER" id="PTHR32502">
    <property type="entry name" value="N-ACETYLGALACTOSAMINE PERMEASE II COMPONENT-RELATED"/>
    <property type="match status" value="1"/>
</dbReference>
<dbReference type="PROSITE" id="PS51101">
    <property type="entry name" value="PTS_EIIB_TYPE_4"/>
    <property type="match status" value="1"/>
</dbReference>
<dbReference type="PROSITE" id="PS51106">
    <property type="entry name" value="PTS_EIIC_TYPE_4"/>
    <property type="match status" value="1"/>
</dbReference>
<dbReference type="Proteomes" id="UP000887577">
    <property type="component" value="Unplaced"/>
</dbReference>
<feature type="domain" description="PTS EIIB type-4" evidence="14">
    <location>
        <begin position="1"/>
        <end position="91"/>
    </location>
</feature>
<feature type="transmembrane region" description="Helical" evidence="13">
    <location>
        <begin position="82"/>
        <end position="102"/>
    </location>
</feature>
<evidence type="ECO:0000256" key="2">
    <source>
        <dbReference type="ARBA" id="ARBA00004651"/>
    </source>
</evidence>
<keyword evidence="10" id="KW-0418">Kinase</keyword>
<feature type="transmembrane region" description="Helical" evidence="13">
    <location>
        <begin position="554"/>
        <end position="574"/>
    </location>
</feature>
<evidence type="ECO:0000256" key="1">
    <source>
        <dbReference type="ARBA" id="ARBA00004496"/>
    </source>
</evidence>
<dbReference type="NCBIfam" id="TIGR00822">
    <property type="entry name" value="EII-Sor"/>
    <property type="match status" value="1"/>
</dbReference>
<dbReference type="PANTHER" id="PTHR32502:SF5">
    <property type="entry name" value="N-ACETYLGALACTOSAMINE PERMEASE IID COMPONENT-RELATED"/>
    <property type="match status" value="1"/>
</dbReference>
<dbReference type="InterPro" id="IPR050303">
    <property type="entry name" value="GatZ_KbaZ_carbometab"/>
</dbReference>
<dbReference type="SUPFAM" id="SSF52728">
    <property type="entry name" value="PTS IIb component"/>
    <property type="match status" value="1"/>
</dbReference>
<feature type="transmembrane region" description="Helical" evidence="13">
    <location>
        <begin position="108"/>
        <end position="125"/>
    </location>
</feature>
<feature type="transmembrane region" description="Helical" evidence="13">
    <location>
        <begin position="288"/>
        <end position="318"/>
    </location>
</feature>
<proteinExistence type="predicted"/>
<evidence type="ECO:0000256" key="5">
    <source>
        <dbReference type="ARBA" id="ARBA00022490"/>
    </source>
</evidence>
<keyword evidence="6" id="KW-0762">Sugar transport</keyword>
<feature type="transmembrane region" description="Helical" evidence="13">
    <location>
        <begin position="256"/>
        <end position="276"/>
    </location>
</feature>
<dbReference type="NCBIfam" id="TIGR00828">
    <property type="entry name" value="EIID-AGA"/>
    <property type="match status" value="1"/>
</dbReference>
<feature type="transmembrane region" description="Helical" evidence="13">
    <location>
        <begin position="212"/>
        <end position="236"/>
    </location>
</feature>
<dbReference type="PROSITE" id="PS51108">
    <property type="entry name" value="PTS_EIID"/>
    <property type="match status" value="1"/>
</dbReference>
<protein>
    <submittedName>
        <fullName evidence="16">PTS EIIB type-4 domain-containing protein</fullName>
    </submittedName>
</protein>
<organism evidence="15 16">
    <name type="scientific">Panagrolaimus superbus</name>
    <dbReference type="NCBI Taxonomy" id="310955"/>
    <lineage>
        <taxon>Eukaryota</taxon>
        <taxon>Metazoa</taxon>
        <taxon>Ecdysozoa</taxon>
        <taxon>Nematoda</taxon>
        <taxon>Chromadorea</taxon>
        <taxon>Rhabditida</taxon>
        <taxon>Tylenchina</taxon>
        <taxon>Panagrolaimomorpha</taxon>
        <taxon>Panagrolaimoidea</taxon>
        <taxon>Panagrolaimidae</taxon>
        <taxon>Panagrolaimus</taxon>
    </lineage>
</organism>
<feature type="transmembrane region" description="Helical" evidence="13">
    <location>
        <begin position="459"/>
        <end position="483"/>
    </location>
</feature>
<keyword evidence="8" id="KW-0598">Phosphotransferase system</keyword>
<evidence type="ECO:0000313" key="15">
    <source>
        <dbReference type="Proteomes" id="UP000887577"/>
    </source>
</evidence>